<proteinExistence type="predicted"/>
<evidence type="ECO:0000259" key="1">
    <source>
        <dbReference type="Pfam" id="PF00389"/>
    </source>
</evidence>
<dbReference type="Gene3D" id="3.40.50.720">
    <property type="entry name" value="NAD(P)-binding Rossmann-like Domain"/>
    <property type="match status" value="2"/>
</dbReference>
<dbReference type="SUPFAM" id="SSF52283">
    <property type="entry name" value="Formate/glycerate dehydrogenase catalytic domain-like"/>
    <property type="match status" value="1"/>
</dbReference>
<keyword evidence="3" id="KW-1185">Reference proteome</keyword>
<evidence type="ECO:0000313" key="2">
    <source>
        <dbReference type="EMBL" id="KOG89893.1"/>
    </source>
</evidence>
<dbReference type="Proteomes" id="UP000037020">
    <property type="component" value="Unassembled WGS sequence"/>
</dbReference>
<protein>
    <submittedName>
        <fullName evidence="2">2-hydroxyacid dehydrogenase</fullName>
    </submittedName>
</protein>
<feature type="non-terminal residue" evidence="2">
    <location>
        <position position="84"/>
    </location>
</feature>
<name>A0ABR5J989_9ACTN</name>
<dbReference type="InterPro" id="IPR006139">
    <property type="entry name" value="D-isomer_2_OHA_DH_cat_dom"/>
</dbReference>
<accession>A0ABR5J989</accession>
<feature type="non-terminal residue" evidence="2">
    <location>
        <position position="1"/>
    </location>
</feature>
<evidence type="ECO:0000313" key="3">
    <source>
        <dbReference type="Proteomes" id="UP000037020"/>
    </source>
</evidence>
<feature type="domain" description="D-isomer specific 2-hydroxyacid dehydrogenase catalytic" evidence="1">
    <location>
        <begin position="16"/>
        <end position="68"/>
    </location>
</feature>
<reference evidence="2 3" key="1">
    <citation type="submission" date="2015-07" db="EMBL/GenBank/DDBJ databases">
        <authorList>
            <person name="Ju K.-S."/>
            <person name="Doroghazi J.R."/>
            <person name="Metcalf W.W."/>
        </authorList>
    </citation>
    <scope>NUCLEOTIDE SEQUENCE [LARGE SCALE GENOMIC DNA]</scope>
    <source>
        <strain evidence="2 3">NRRL B-3589</strain>
    </source>
</reference>
<comment type="caution">
    <text evidence="2">The sequence shown here is derived from an EMBL/GenBank/DDBJ whole genome shotgun (WGS) entry which is preliminary data.</text>
</comment>
<gene>
    <name evidence="2" type="ORF">ADK38_11720</name>
</gene>
<dbReference type="Pfam" id="PF00389">
    <property type="entry name" value="2-Hacid_dh"/>
    <property type="match status" value="1"/>
</dbReference>
<dbReference type="EMBL" id="LGUT01000979">
    <property type="protein sequence ID" value="KOG89893.1"/>
    <property type="molecule type" value="Genomic_DNA"/>
</dbReference>
<organism evidence="2 3">
    <name type="scientific">Streptomyces varsoviensis</name>
    <dbReference type="NCBI Taxonomy" id="67373"/>
    <lineage>
        <taxon>Bacteria</taxon>
        <taxon>Bacillati</taxon>
        <taxon>Actinomycetota</taxon>
        <taxon>Actinomycetes</taxon>
        <taxon>Kitasatosporales</taxon>
        <taxon>Streptomycetaceae</taxon>
        <taxon>Streptomyces</taxon>
    </lineage>
</organism>
<sequence length="84" mass="8517">EMCIRDRLVTGWGCPTLTADVLAHAPRLRAVLHAAGSVKALVSDALWARGIVVSSAADANAGPVADFTLAAIVLAAKQALPTAA</sequence>